<dbReference type="GeneID" id="102362133"/>
<dbReference type="FunFam" id="2.130.10.10:FF:000910">
    <property type="entry name" value="Diphthamide biosynthesis 7"/>
    <property type="match status" value="1"/>
</dbReference>
<comment type="similarity">
    <text evidence="5">Belongs to the DPH7 family.</text>
</comment>
<reference evidence="13" key="3">
    <citation type="submission" date="2025-09" db="UniProtKB">
        <authorList>
            <consortium name="Ensembl"/>
        </authorList>
    </citation>
    <scope>IDENTIFICATION</scope>
</reference>
<dbReference type="PANTHER" id="PTHR46042">
    <property type="entry name" value="DIPHTHINE METHYLTRANSFERASE"/>
    <property type="match status" value="1"/>
</dbReference>
<dbReference type="Pfam" id="PF00400">
    <property type="entry name" value="WD40"/>
    <property type="match status" value="1"/>
</dbReference>
<dbReference type="GO" id="GO:0017183">
    <property type="term" value="P:protein histidyl modification to diphthamide"/>
    <property type="evidence" value="ECO:0007669"/>
    <property type="project" value="TreeGrafter"/>
</dbReference>
<dbReference type="InParanoid" id="H3B5B2"/>
<evidence type="ECO:0000256" key="10">
    <source>
        <dbReference type="ARBA" id="ARBA00075709"/>
    </source>
</evidence>
<dbReference type="OrthoDB" id="1930760at2759"/>
<organism evidence="13 14">
    <name type="scientific">Latimeria chalumnae</name>
    <name type="common">Coelacanth</name>
    <dbReference type="NCBI Taxonomy" id="7897"/>
    <lineage>
        <taxon>Eukaryota</taxon>
        <taxon>Metazoa</taxon>
        <taxon>Chordata</taxon>
        <taxon>Craniata</taxon>
        <taxon>Vertebrata</taxon>
        <taxon>Euteleostomi</taxon>
        <taxon>Coelacanthiformes</taxon>
        <taxon>Coelacanthidae</taxon>
        <taxon>Latimeria</taxon>
    </lineage>
</organism>
<dbReference type="PROSITE" id="PS50082">
    <property type="entry name" value="WD_REPEATS_2"/>
    <property type="match status" value="1"/>
</dbReference>
<dbReference type="GeneTree" id="ENSGT00390000018644"/>
<comment type="subunit">
    <text evidence="8">Interacts with INCA1.</text>
</comment>
<dbReference type="GO" id="GO:0005737">
    <property type="term" value="C:cytoplasm"/>
    <property type="evidence" value="ECO:0007669"/>
    <property type="project" value="TreeGrafter"/>
</dbReference>
<dbReference type="Gene3D" id="2.130.10.10">
    <property type="entry name" value="YVTN repeat-like/Quinoprotein amine dehydrogenase"/>
    <property type="match status" value="1"/>
</dbReference>
<dbReference type="AlphaFoldDB" id="H3B5B2"/>
<protein>
    <recommendedName>
        <fullName evidence="9">Diphthine methyltransferase</fullName>
        <ecNumber evidence="6">3.1.1.97</ecNumber>
    </recommendedName>
    <alternativeName>
        <fullName evidence="11">Diphthamide biosynthesis protein 7</fullName>
    </alternativeName>
    <alternativeName>
        <fullName evidence="10">WD repeat-containing protein 85</fullName>
    </alternativeName>
</protein>
<evidence type="ECO:0000313" key="13">
    <source>
        <dbReference type="Ensembl" id="ENSLACP00000017083.2"/>
    </source>
</evidence>
<dbReference type="Proteomes" id="UP000008672">
    <property type="component" value="Unassembled WGS sequence"/>
</dbReference>
<dbReference type="eggNOG" id="KOG0280">
    <property type="taxonomic scope" value="Eukaryota"/>
</dbReference>
<keyword evidence="3" id="KW-0677">Repeat</keyword>
<dbReference type="Bgee" id="ENSLACG00000015054">
    <property type="expression patterns" value="Expressed in muscle tissue and 6 other cell types or tissues"/>
</dbReference>
<evidence type="ECO:0000256" key="7">
    <source>
        <dbReference type="ARBA" id="ARBA00047551"/>
    </source>
</evidence>
<dbReference type="PANTHER" id="PTHR46042:SF1">
    <property type="entry name" value="DIPHTHINE METHYLTRANSFERASE"/>
    <property type="match status" value="1"/>
</dbReference>
<evidence type="ECO:0000256" key="3">
    <source>
        <dbReference type="ARBA" id="ARBA00022737"/>
    </source>
</evidence>
<dbReference type="FunCoup" id="H3B5B2">
    <property type="interactions" value="1735"/>
</dbReference>
<evidence type="ECO:0000256" key="8">
    <source>
        <dbReference type="ARBA" id="ARBA00062137"/>
    </source>
</evidence>
<evidence type="ECO:0000256" key="1">
    <source>
        <dbReference type="ARBA" id="ARBA00005156"/>
    </source>
</evidence>
<keyword evidence="4" id="KW-0378">Hydrolase</keyword>
<keyword evidence="14" id="KW-1185">Reference proteome</keyword>
<dbReference type="SUPFAM" id="SSF50978">
    <property type="entry name" value="WD40 repeat-like"/>
    <property type="match status" value="1"/>
</dbReference>
<evidence type="ECO:0000313" key="14">
    <source>
        <dbReference type="Proteomes" id="UP000008672"/>
    </source>
</evidence>
<dbReference type="Ensembl" id="ENSLACT00000017208.2">
    <property type="protein sequence ID" value="ENSLACP00000017083.2"/>
    <property type="gene ID" value="ENSLACG00000015054.2"/>
</dbReference>
<proteinExistence type="inferred from homology"/>
<comment type="pathway">
    <text evidence="1">Protein modification; peptidyl-diphthamide biosynthesis.</text>
</comment>
<feature type="repeat" description="WD" evidence="12">
    <location>
        <begin position="234"/>
        <end position="276"/>
    </location>
</feature>
<dbReference type="EMBL" id="AFYH01057090">
    <property type="status" value="NOT_ANNOTATED_CDS"/>
    <property type="molecule type" value="Genomic_DNA"/>
</dbReference>
<dbReference type="GO" id="GO:0061685">
    <property type="term" value="F:diphthine methylesterase activity"/>
    <property type="evidence" value="ECO:0007669"/>
    <property type="project" value="UniProtKB-EC"/>
</dbReference>
<dbReference type="EMBL" id="AFYH01057089">
    <property type="status" value="NOT_ANNOTATED_CDS"/>
    <property type="molecule type" value="Genomic_DNA"/>
</dbReference>
<dbReference type="InterPro" id="IPR036322">
    <property type="entry name" value="WD40_repeat_dom_sf"/>
</dbReference>
<dbReference type="HOGENOM" id="CLU_036100_2_1_1"/>
<evidence type="ECO:0000256" key="11">
    <source>
        <dbReference type="ARBA" id="ARBA00081300"/>
    </source>
</evidence>
<dbReference type="InterPro" id="IPR052415">
    <property type="entry name" value="Diphthine_MTase"/>
</dbReference>
<dbReference type="KEGG" id="lcm:102362133"/>
<dbReference type="InterPro" id="IPR001680">
    <property type="entry name" value="WD40_rpt"/>
</dbReference>
<keyword evidence="2 12" id="KW-0853">WD repeat</keyword>
<dbReference type="OMA" id="LDMKWLP"/>
<dbReference type="EMBL" id="AFYH01057088">
    <property type="status" value="NOT_ANNOTATED_CDS"/>
    <property type="molecule type" value="Genomic_DNA"/>
</dbReference>
<dbReference type="SMART" id="SM00320">
    <property type="entry name" value="WD40"/>
    <property type="match status" value="4"/>
</dbReference>
<dbReference type="EC" id="3.1.1.97" evidence="6"/>
<evidence type="ECO:0000256" key="6">
    <source>
        <dbReference type="ARBA" id="ARBA00039131"/>
    </source>
</evidence>
<sequence>MALRCKTQTLQVIDTEYSADAVEWCPVDDWENILVCGTYQLKKPESKPHTGDSETDAPYTRAGRLYLYYFSLDQLFLPLTEIQRIETAAILDIKWCHVLLAGNPVLGIANAKGAIELCQLKGSEKKSCTLQTLCSADLGLESLALSLDWSTGLRDPNRPVRIISSDSKGYLNLLSVSDSVDSVDLLSRWKGHEYEAWIAAFNYWNTDVVYSGGDDCKLKGWDTRAATDKPVFTSNRHTMGICSIQSNPHSENILVTGSYDEHVLLWDSRQMKQPLADTHVRGGVWRLKWHPTHKHLLLAACMHNGFHILDCESALAENVQECPILSSYNLHNSLAYGADWARLSLKNFPATKELSPVPLPVESESTGETGQGAAVKLEAQVHHLKILYESPTSSFDLILEDEDGGYVPEVNVGSDGATEAQKLEHAALESGSQSNVGSEPELIQKQTNLLASCSFYDHVLHIWKWETSKTLSSN</sequence>
<dbReference type="RefSeq" id="XP_064420330.1">
    <property type="nucleotide sequence ID" value="XM_064564260.1"/>
</dbReference>
<evidence type="ECO:0000256" key="12">
    <source>
        <dbReference type="PROSITE-ProRule" id="PRU00221"/>
    </source>
</evidence>
<reference evidence="14" key="1">
    <citation type="submission" date="2011-08" db="EMBL/GenBank/DDBJ databases">
        <title>The draft genome of Latimeria chalumnae.</title>
        <authorList>
            <person name="Di Palma F."/>
            <person name="Alfoldi J."/>
            <person name="Johnson J."/>
            <person name="Berlin A."/>
            <person name="Gnerre S."/>
            <person name="Jaffe D."/>
            <person name="MacCallum I."/>
            <person name="Young S."/>
            <person name="Walker B.J."/>
            <person name="Lander E."/>
            <person name="Lindblad-Toh K."/>
        </authorList>
    </citation>
    <scope>NUCLEOTIDE SEQUENCE [LARGE SCALE GENOMIC DNA]</scope>
    <source>
        <strain evidence="14">Wild caught</strain>
    </source>
</reference>
<evidence type="ECO:0000256" key="4">
    <source>
        <dbReference type="ARBA" id="ARBA00022801"/>
    </source>
</evidence>
<name>H3B5B2_LATCH</name>
<comment type="catalytic activity">
    <reaction evidence="7">
        <text>diphthine methyl ester-[translation elongation factor 2] + H2O = diphthine-[translation elongation factor 2] + methanol + H(+)</text>
        <dbReference type="Rhea" id="RHEA:42656"/>
        <dbReference type="Rhea" id="RHEA-COMP:10172"/>
        <dbReference type="Rhea" id="RHEA-COMP:10173"/>
        <dbReference type="ChEBI" id="CHEBI:15377"/>
        <dbReference type="ChEBI" id="CHEBI:15378"/>
        <dbReference type="ChEBI" id="CHEBI:17790"/>
        <dbReference type="ChEBI" id="CHEBI:79005"/>
        <dbReference type="ChEBI" id="CHEBI:82696"/>
        <dbReference type="EC" id="3.1.1.97"/>
    </reaction>
</comment>
<dbReference type="STRING" id="7897.ENSLACP00000017083"/>
<dbReference type="CTD" id="92715"/>
<gene>
    <name evidence="13" type="primary">DPH7</name>
</gene>
<evidence type="ECO:0000256" key="9">
    <source>
        <dbReference type="ARBA" id="ARBA00074662"/>
    </source>
</evidence>
<dbReference type="EMBL" id="AFYH01057087">
    <property type="status" value="NOT_ANNOTATED_CDS"/>
    <property type="molecule type" value="Genomic_DNA"/>
</dbReference>
<dbReference type="InterPro" id="IPR015943">
    <property type="entry name" value="WD40/YVTN_repeat-like_dom_sf"/>
</dbReference>
<dbReference type="RefSeq" id="XP_005994517.1">
    <property type="nucleotide sequence ID" value="XM_005994455.3"/>
</dbReference>
<reference evidence="13" key="2">
    <citation type="submission" date="2025-08" db="UniProtKB">
        <authorList>
            <consortium name="Ensembl"/>
        </authorList>
    </citation>
    <scope>IDENTIFICATION</scope>
</reference>
<evidence type="ECO:0000256" key="5">
    <source>
        <dbReference type="ARBA" id="ARBA00038092"/>
    </source>
</evidence>
<evidence type="ECO:0000256" key="2">
    <source>
        <dbReference type="ARBA" id="ARBA00022574"/>
    </source>
</evidence>
<dbReference type="RefSeq" id="XP_014342983.1">
    <property type="nucleotide sequence ID" value="XM_014487497.2"/>
</dbReference>
<accession>H3B5B2</accession>